<keyword evidence="1" id="KW-0472">Membrane</keyword>
<sequence>MKLYVFGIGILLMLSFSLTGTTRTASMLLQRASNRSGPLTSLAIGVVSLILLIVALAWSVPPREGA</sequence>
<proteinExistence type="predicted"/>
<comment type="caution">
    <text evidence="2">The sequence shown here is derived from an EMBL/GenBank/DDBJ whole genome shotgun (WGS) entry which is preliminary data.</text>
</comment>
<dbReference type="AlphaFoldDB" id="A0A2T3XSV9"/>
<dbReference type="EMBL" id="PYUC01000008">
    <property type="protein sequence ID" value="PTB19567.1"/>
    <property type="molecule type" value="Genomic_DNA"/>
</dbReference>
<gene>
    <name evidence="2" type="ORF">C9I57_17970</name>
</gene>
<accession>A0A2T3XSV9</accession>
<name>A0A2T3XSV9_9BURK</name>
<evidence type="ECO:0000313" key="3">
    <source>
        <dbReference type="Proteomes" id="UP000240638"/>
    </source>
</evidence>
<evidence type="ECO:0000256" key="1">
    <source>
        <dbReference type="SAM" id="Phobius"/>
    </source>
</evidence>
<protein>
    <submittedName>
        <fullName evidence="2">Uncharacterized protein</fullName>
    </submittedName>
</protein>
<keyword evidence="1" id="KW-1133">Transmembrane helix</keyword>
<feature type="transmembrane region" description="Helical" evidence="1">
    <location>
        <begin position="40"/>
        <end position="60"/>
    </location>
</feature>
<organism evidence="2 3">
    <name type="scientific">Trinickia symbiotica</name>
    <dbReference type="NCBI Taxonomy" id="863227"/>
    <lineage>
        <taxon>Bacteria</taxon>
        <taxon>Pseudomonadati</taxon>
        <taxon>Pseudomonadota</taxon>
        <taxon>Betaproteobacteria</taxon>
        <taxon>Burkholderiales</taxon>
        <taxon>Burkholderiaceae</taxon>
        <taxon>Trinickia</taxon>
    </lineage>
</organism>
<reference evidence="2 3" key="1">
    <citation type="submission" date="2018-03" db="EMBL/GenBank/DDBJ databases">
        <title>Whole genome analyses suggest that Burkholderia sensu lato contains two further novel genera in the rhizoxinica-symbiotica group Mycetohabitans gen. nov., and Trinickia gen. nov.: implications for the evolution of diazotrophy and nodulation in the Burkholderiaceae.</title>
        <authorList>
            <person name="Estrada De Los Santos P."/>
            <person name="Palmer M."/>
            <person name="Chavez-Ramirez B."/>
            <person name="Steenkamp E.T."/>
            <person name="Hirsch A.M."/>
            <person name="Manyaka P."/>
            <person name="Maluk M."/>
            <person name="Lafos M."/>
            <person name="Crook M."/>
            <person name="Gross E."/>
            <person name="Simon M.F."/>
            <person name="Bueno Dos Reis Junior F."/>
            <person name="Poole P.S."/>
            <person name="Venter S.N."/>
            <person name="James E.K."/>
        </authorList>
    </citation>
    <scope>NUCLEOTIDE SEQUENCE [LARGE SCALE GENOMIC DNA]</scope>
    <source>
        <strain evidence="2 3">JPY-366</strain>
    </source>
</reference>
<evidence type="ECO:0000313" key="2">
    <source>
        <dbReference type="EMBL" id="PTB19567.1"/>
    </source>
</evidence>
<dbReference type="RefSeq" id="WP_107151976.1">
    <property type="nucleotide sequence ID" value="NZ_PYUC01000008.1"/>
</dbReference>
<keyword evidence="1" id="KW-0812">Transmembrane</keyword>
<dbReference type="Proteomes" id="UP000240638">
    <property type="component" value="Unassembled WGS sequence"/>
</dbReference>